<protein>
    <submittedName>
        <fullName evidence="4">DapH/DapD/GlmU-related protein</fullName>
    </submittedName>
</protein>
<keyword evidence="1" id="KW-0808">Transferase</keyword>
<dbReference type="Gene3D" id="3.40.50.20">
    <property type="match status" value="1"/>
</dbReference>
<dbReference type="SUPFAM" id="SSF51161">
    <property type="entry name" value="Trimeric LpxA-like enzymes"/>
    <property type="match status" value="1"/>
</dbReference>
<dbReference type="InterPro" id="IPR041561">
    <property type="entry name" value="PglD_N"/>
</dbReference>
<dbReference type="InterPro" id="IPR001451">
    <property type="entry name" value="Hexapep"/>
</dbReference>
<sequence>MSEPPYAAGLAPGASSPGRGAGWVVFGAGGHARSVVDVLERLGEPVVAVVGDAGGRTWHVDVLADEVDAIDRVVADELRAVVAIGASDARLAVLGRVRTAAQLARTGATASSPGTVLDVTPPVVAATATVAAGAELGAGAVVLEHAHVGPGSRVGTGAIINTGAIVEHDCVVGEGVHVAPGAVLLGAARVGDGVFVGSGARVLPGVEVAQGAVVGAGAVVTRFVAAGCTVVGVPARLAHNPLVRGTRS</sequence>
<comment type="caution">
    <text evidence="4">The sequence shown here is derived from an EMBL/GenBank/DDBJ whole genome shotgun (WGS) entry which is preliminary data.</text>
</comment>
<evidence type="ECO:0000313" key="5">
    <source>
        <dbReference type="Proteomes" id="UP001150259"/>
    </source>
</evidence>
<feature type="domain" description="PglD N-terminal" evidence="3">
    <location>
        <begin position="24"/>
        <end position="94"/>
    </location>
</feature>
<gene>
    <name evidence="4" type="ORF">OO014_10315</name>
</gene>
<evidence type="ECO:0000313" key="4">
    <source>
        <dbReference type="EMBL" id="MDC5697653.1"/>
    </source>
</evidence>
<dbReference type="PANTHER" id="PTHR43300:SF7">
    <property type="entry name" value="UDP-N-ACETYLBACILLOSAMINE N-ACETYLTRANSFERASE"/>
    <property type="match status" value="1"/>
</dbReference>
<proteinExistence type="predicted"/>
<evidence type="ECO:0000256" key="1">
    <source>
        <dbReference type="ARBA" id="ARBA00022679"/>
    </source>
</evidence>
<dbReference type="EMBL" id="JAPFQL010000039">
    <property type="protein sequence ID" value="MDC5697653.1"/>
    <property type="molecule type" value="Genomic_DNA"/>
</dbReference>
<dbReference type="PANTHER" id="PTHR43300">
    <property type="entry name" value="ACETYLTRANSFERASE"/>
    <property type="match status" value="1"/>
</dbReference>
<evidence type="ECO:0000259" key="3">
    <source>
        <dbReference type="Pfam" id="PF17836"/>
    </source>
</evidence>
<dbReference type="InterPro" id="IPR050179">
    <property type="entry name" value="Trans_hexapeptide_repeat"/>
</dbReference>
<keyword evidence="5" id="KW-1185">Reference proteome</keyword>
<organism evidence="4 5">
    <name type="scientific">Intrasporangium calvum</name>
    <dbReference type="NCBI Taxonomy" id="53358"/>
    <lineage>
        <taxon>Bacteria</taxon>
        <taxon>Bacillati</taxon>
        <taxon>Actinomycetota</taxon>
        <taxon>Actinomycetes</taxon>
        <taxon>Micrococcales</taxon>
        <taxon>Intrasporangiaceae</taxon>
        <taxon>Intrasporangium</taxon>
    </lineage>
</organism>
<accession>A0ABT5GHR6</accession>
<dbReference type="PROSITE" id="PS00101">
    <property type="entry name" value="HEXAPEP_TRANSFERASES"/>
    <property type="match status" value="1"/>
</dbReference>
<dbReference type="RefSeq" id="WP_272462229.1">
    <property type="nucleotide sequence ID" value="NZ_JAPFQL010000039.1"/>
</dbReference>
<dbReference type="Pfam" id="PF00132">
    <property type="entry name" value="Hexapep"/>
    <property type="match status" value="1"/>
</dbReference>
<keyword evidence="2" id="KW-0677">Repeat</keyword>
<dbReference type="InterPro" id="IPR018357">
    <property type="entry name" value="Hexapep_transf_CS"/>
</dbReference>
<dbReference type="InterPro" id="IPR011004">
    <property type="entry name" value="Trimer_LpxA-like_sf"/>
</dbReference>
<dbReference type="Gene3D" id="2.160.10.10">
    <property type="entry name" value="Hexapeptide repeat proteins"/>
    <property type="match status" value="1"/>
</dbReference>
<evidence type="ECO:0000256" key="2">
    <source>
        <dbReference type="ARBA" id="ARBA00022737"/>
    </source>
</evidence>
<name>A0ABT5GHR6_9MICO</name>
<dbReference type="Pfam" id="PF17836">
    <property type="entry name" value="PglD_N"/>
    <property type="match status" value="1"/>
</dbReference>
<reference evidence="4 5" key="1">
    <citation type="submission" date="2022-11" db="EMBL/GenBank/DDBJ databases">
        <title>Anaerobic phenanthrene biodegradation by a DNRA strain PheN6.</title>
        <authorList>
            <person name="Zhang Z."/>
        </authorList>
    </citation>
    <scope>NUCLEOTIDE SEQUENCE [LARGE SCALE GENOMIC DNA]</scope>
    <source>
        <strain evidence="4 5">PheN6</strain>
    </source>
</reference>
<dbReference type="Proteomes" id="UP001150259">
    <property type="component" value="Unassembled WGS sequence"/>
</dbReference>
<dbReference type="Pfam" id="PF14602">
    <property type="entry name" value="Hexapep_2"/>
    <property type="match status" value="1"/>
</dbReference>